<keyword evidence="3" id="KW-1185">Reference proteome</keyword>
<feature type="transmembrane region" description="Helical" evidence="1">
    <location>
        <begin position="85"/>
        <end position="107"/>
    </location>
</feature>
<name>A0A431WZF6_9GAMM</name>
<evidence type="ECO:0000313" key="2">
    <source>
        <dbReference type="EMBL" id="RTR40795.1"/>
    </source>
</evidence>
<sequence length="110" mass="12757">MSEFITSIWPLLCLSMFPLALWYLVEAKIVLNLLKSEHPQVWLELGSFQLIKNNTISSSYKFMVFILKADYRLLKDEKLSRKGKLLRYLLISGHLIVAFAFLAPIIIGRQ</sequence>
<gene>
    <name evidence="2" type="ORF">EKG38_02465</name>
</gene>
<evidence type="ECO:0000313" key="3">
    <source>
        <dbReference type="Proteomes" id="UP000267448"/>
    </source>
</evidence>
<keyword evidence="1" id="KW-0812">Transmembrane</keyword>
<dbReference type="OrthoDB" id="9897044at2"/>
<dbReference type="EMBL" id="RXNU01000001">
    <property type="protein sequence ID" value="RTR40795.1"/>
    <property type="molecule type" value="Genomic_DNA"/>
</dbReference>
<dbReference type="RefSeq" id="WP_126518327.1">
    <property type="nucleotide sequence ID" value="NZ_RXNU01000001.1"/>
</dbReference>
<accession>A0A431WZF6</accession>
<dbReference type="AlphaFoldDB" id="A0A431WZF6"/>
<evidence type="ECO:0000256" key="1">
    <source>
        <dbReference type="SAM" id="Phobius"/>
    </source>
</evidence>
<keyword evidence="1" id="KW-1133">Transmembrane helix</keyword>
<reference evidence="2 3" key="1">
    <citation type="submission" date="2018-12" db="EMBL/GenBank/DDBJ databases">
        <authorList>
            <person name="Yu L."/>
        </authorList>
    </citation>
    <scope>NUCLEOTIDE SEQUENCE [LARGE SCALE GENOMIC DNA]</scope>
    <source>
        <strain evidence="2 3">HAW-EB2</strain>
    </source>
</reference>
<organism evidence="2 3">
    <name type="scientific">Shewanella canadensis</name>
    <dbReference type="NCBI Taxonomy" id="271096"/>
    <lineage>
        <taxon>Bacteria</taxon>
        <taxon>Pseudomonadati</taxon>
        <taxon>Pseudomonadota</taxon>
        <taxon>Gammaproteobacteria</taxon>
        <taxon>Alteromonadales</taxon>
        <taxon>Shewanellaceae</taxon>
        <taxon>Shewanella</taxon>
    </lineage>
</organism>
<dbReference type="Proteomes" id="UP000267448">
    <property type="component" value="Unassembled WGS sequence"/>
</dbReference>
<feature type="transmembrane region" description="Helical" evidence="1">
    <location>
        <begin position="6"/>
        <end position="25"/>
    </location>
</feature>
<keyword evidence="1" id="KW-0472">Membrane</keyword>
<comment type="caution">
    <text evidence="2">The sequence shown here is derived from an EMBL/GenBank/DDBJ whole genome shotgun (WGS) entry which is preliminary data.</text>
</comment>
<proteinExistence type="predicted"/>
<protein>
    <submittedName>
        <fullName evidence="2">Uncharacterized protein</fullName>
    </submittedName>
</protein>